<dbReference type="Pfam" id="PF00557">
    <property type="entry name" value="Peptidase_M24"/>
    <property type="match status" value="1"/>
</dbReference>
<dbReference type="SUPFAM" id="SSF55920">
    <property type="entry name" value="Creatinase/aminopeptidase"/>
    <property type="match status" value="1"/>
</dbReference>
<dbReference type="SUPFAM" id="SSF53092">
    <property type="entry name" value="Creatinase/prolidase N-terminal domain"/>
    <property type="match status" value="1"/>
</dbReference>
<dbReference type="Gene3D" id="3.40.350.10">
    <property type="entry name" value="Creatinase/prolidase N-terminal domain"/>
    <property type="match status" value="1"/>
</dbReference>
<sequence length="387" mass="43826">MPLTKEEIFKRIERFREKLRERNISLAVILSPLNIFYFTGTFARGVLLIGASQIKLLANRPFERVKRESLVDCEYLKSLKTLPLYLKNFGSQKIIGMETSFLNPESYSRYRELLSEWEIESIDSLIMETKMIKSSYEVSCIKKAGRILDRALKRALIHFKPGMKEIFASAILEKELRILGHPGITRSLYGFELTYGHLISGKDSLSPVHTITGQGGKGVPGFPGGAGFKKLKKSEPILLDFSGYFEGYYIDQTRMASFKALKQTEPFYKVSLKILNILEKEIKPGVESGIAYEIALSIAKKEGLEDFFMAHGGKLKFVGHGVGLQIDEHPPLASGQKVPLKENMVIALEPKFHIPDLGVIGIEETFLITKRGLKRLNFTSRDWIFLR</sequence>
<gene>
    <name evidence="4" type="ORF">OD816_000766</name>
</gene>
<name>A0AAE3P440_9BACT</name>
<keyword evidence="4" id="KW-0031">Aminopeptidase</keyword>
<feature type="transmembrane region" description="Helical" evidence="1">
    <location>
        <begin position="24"/>
        <end position="51"/>
    </location>
</feature>
<feature type="domain" description="Creatinase N-terminal" evidence="3">
    <location>
        <begin position="11"/>
        <end position="131"/>
    </location>
</feature>
<dbReference type="PANTHER" id="PTHR46112">
    <property type="entry name" value="AMINOPEPTIDASE"/>
    <property type="match status" value="1"/>
</dbReference>
<dbReference type="InterPro" id="IPR000994">
    <property type="entry name" value="Pept_M24"/>
</dbReference>
<dbReference type="AlphaFoldDB" id="A0AAE3P440"/>
<evidence type="ECO:0000313" key="4">
    <source>
        <dbReference type="EMBL" id="MDF2953521.1"/>
    </source>
</evidence>
<evidence type="ECO:0000259" key="3">
    <source>
        <dbReference type="Pfam" id="PF01321"/>
    </source>
</evidence>
<evidence type="ECO:0000256" key="1">
    <source>
        <dbReference type="SAM" id="Phobius"/>
    </source>
</evidence>
<dbReference type="Proteomes" id="UP001144110">
    <property type="component" value="Unassembled WGS sequence"/>
</dbReference>
<keyword evidence="1" id="KW-0812">Transmembrane</keyword>
<keyword evidence="4" id="KW-0645">Protease</keyword>
<dbReference type="GO" id="GO:0004177">
    <property type="term" value="F:aminopeptidase activity"/>
    <property type="evidence" value="ECO:0007669"/>
    <property type="project" value="UniProtKB-KW"/>
</dbReference>
<evidence type="ECO:0000259" key="2">
    <source>
        <dbReference type="Pfam" id="PF00557"/>
    </source>
</evidence>
<keyword evidence="1" id="KW-1133">Transmembrane helix</keyword>
<keyword evidence="4" id="KW-0378">Hydrolase</keyword>
<dbReference type="InterPro" id="IPR050659">
    <property type="entry name" value="Peptidase_M24B"/>
</dbReference>
<feature type="domain" description="Peptidase M24" evidence="2">
    <location>
        <begin position="140"/>
        <end position="370"/>
    </location>
</feature>
<proteinExistence type="predicted"/>
<keyword evidence="1" id="KW-0472">Membrane</keyword>
<dbReference type="CDD" id="cd01066">
    <property type="entry name" value="APP_MetAP"/>
    <property type="match status" value="1"/>
</dbReference>
<dbReference type="InterPro" id="IPR029149">
    <property type="entry name" value="Creatin/AminoP/Spt16_N"/>
</dbReference>
<reference evidence="4" key="1">
    <citation type="submission" date="2022-11" db="EMBL/GenBank/DDBJ databases">
        <title>Candidatus Alkanophaga archaea from heated hydrothermal vent sediment oxidize petroleum alkanes.</title>
        <authorList>
            <person name="Zehnle H."/>
            <person name="Laso-Perez R."/>
            <person name="Lipp J."/>
            <person name="Teske A."/>
            <person name="Wegener G."/>
        </authorList>
    </citation>
    <scope>NUCLEOTIDE SEQUENCE</scope>
    <source>
        <strain evidence="4">MCA70</strain>
    </source>
</reference>
<comment type="caution">
    <text evidence="4">The sequence shown here is derived from an EMBL/GenBank/DDBJ whole genome shotgun (WGS) entry which is preliminary data.</text>
</comment>
<dbReference type="PANTHER" id="PTHR46112:SF2">
    <property type="entry name" value="XAA-PRO AMINOPEPTIDASE P-RELATED"/>
    <property type="match status" value="1"/>
</dbReference>
<protein>
    <submittedName>
        <fullName evidence="4">Xaa-Pro aminopeptidase</fullName>
    </submittedName>
</protein>
<dbReference type="InterPro" id="IPR000587">
    <property type="entry name" value="Creatinase_N"/>
</dbReference>
<dbReference type="Gene3D" id="3.90.230.10">
    <property type="entry name" value="Creatinase/methionine aminopeptidase superfamily"/>
    <property type="match status" value="1"/>
</dbReference>
<organism evidence="4 5">
    <name type="scientific">Candidatus Thermodesulfobacterium syntrophicum</name>
    <dbReference type="NCBI Taxonomy" id="3060442"/>
    <lineage>
        <taxon>Bacteria</taxon>
        <taxon>Pseudomonadati</taxon>
        <taxon>Thermodesulfobacteriota</taxon>
        <taxon>Thermodesulfobacteria</taxon>
        <taxon>Thermodesulfobacteriales</taxon>
        <taxon>Thermodesulfobacteriaceae</taxon>
        <taxon>Thermodesulfobacterium</taxon>
    </lineage>
</organism>
<evidence type="ECO:0000313" key="5">
    <source>
        <dbReference type="Proteomes" id="UP001144110"/>
    </source>
</evidence>
<dbReference type="EMBL" id="JAPHEG010000003">
    <property type="protein sequence ID" value="MDF2953521.1"/>
    <property type="molecule type" value="Genomic_DNA"/>
</dbReference>
<accession>A0AAE3P440</accession>
<dbReference type="Pfam" id="PF01321">
    <property type="entry name" value="Creatinase_N"/>
    <property type="match status" value="1"/>
</dbReference>
<dbReference type="InterPro" id="IPR036005">
    <property type="entry name" value="Creatinase/aminopeptidase-like"/>
</dbReference>